<dbReference type="Pfam" id="PF00176">
    <property type="entry name" value="SNF2-rel_dom"/>
    <property type="match status" value="1"/>
</dbReference>
<dbReference type="Gene3D" id="3.40.50.10810">
    <property type="entry name" value="Tandem AAA-ATPase domain"/>
    <property type="match status" value="2"/>
</dbReference>
<evidence type="ECO:0000256" key="1">
    <source>
        <dbReference type="ARBA" id="ARBA00007025"/>
    </source>
</evidence>
<evidence type="ECO:0000313" key="4">
    <source>
        <dbReference type="EMBL" id="KAK2119291.1"/>
    </source>
</evidence>
<evidence type="ECO:0000259" key="3">
    <source>
        <dbReference type="Pfam" id="PF00176"/>
    </source>
</evidence>
<evidence type="ECO:0000313" key="5">
    <source>
        <dbReference type="Proteomes" id="UP001266305"/>
    </source>
</evidence>
<dbReference type="EMBL" id="JASSZA010000001">
    <property type="protein sequence ID" value="KAK2119291.1"/>
    <property type="molecule type" value="Genomic_DNA"/>
</dbReference>
<dbReference type="InterPro" id="IPR050496">
    <property type="entry name" value="SNF2_RAD54_helicase_repair"/>
</dbReference>
<dbReference type="CDD" id="cd20400">
    <property type="entry name" value="Tudor_ERCC6L2"/>
    <property type="match status" value="1"/>
</dbReference>
<name>A0ABQ9WCD7_SAGOE</name>
<keyword evidence="2" id="KW-0378">Hydrolase</keyword>
<proteinExistence type="inferred from homology"/>
<organism evidence="4 5">
    <name type="scientific">Saguinus oedipus</name>
    <name type="common">Cotton-top tamarin</name>
    <name type="synonym">Oedipomidas oedipus</name>
    <dbReference type="NCBI Taxonomy" id="9490"/>
    <lineage>
        <taxon>Eukaryota</taxon>
        <taxon>Metazoa</taxon>
        <taxon>Chordata</taxon>
        <taxon>Craniata</taxon>
        <taxon>Vertebrata</taxon>
        <taxon>Euteleostomi</taxon>
        <taxon>Mammalia</taxon>
        <taxon>Eutheria</taxon>
        <taxon>Euarchontoglires</taxon>
        <taxon>Primates</taxon>
        <taxon>Haplorrhini</taxon>
        <taxon>Platyrrhini</taxon>
        <taxon>Cebidae</taxon>
        <taxon>Callitrichinae</taxon>
        <taxon>Saguinus</taxon>
    </lineage>
</organism>
<keyword evidence="2" id="KW-0547">Nucleotide-binding</keyword>
<dbReference type="PANTHER" id="PTHR45629">
    <property type="entry name" value="SNF2/RAD54 FAMILY MEMBER"/>
    <property type="match status" value="1"/>
</dbReference>
<sequence>HLLDIWHPGERCLAPSPDNGKLCEASIKSITVDENGKSFAVILYSDFQERKIPLKQLQEVKFVKDCPRNLIFDDEDLEKPYFPNRKFPSSPVAFKLSDDGDSIPYTINRYLRDYQREGAQFLYGHYIHGRGCILGDDMGLGKTVQLLELKGSGTEGVENFLNYKVISFLAAVLHKKGTREDIENNMPEFLLRSMKKEPYSSTAKKITALMNIKFWADVGTLDPLAPLMNGVSSGKIFLIVAPLSVLYNWKDELDTWGYFRVTILHGNRKDNELIRVKQRKCEIALTTYETLRLCLDELNRLFD</sequence>
<dbReference type="InterPro" id="IPR038718">
    <property type="entry name" value="SNF2-like_sf"/>
</dbReference>
<feature type="non-terminal residue" evidence="4">
    <location>
        <position position="1"/>
    </location>
</feature>
<dbReference type="Proteomes" id="UP001266305">
    <property type="component" value="Unassembled WGS sequence"/>
</dbReference>
<keyword evidence="2" id="KW-0067">ATP-binding</keyword>
<dbReference type="InterPro" id="IPR000330">
    <property type="entry name" value="SNF2_N"/>
</dbReference>
<keyword evidence="5" id="KW-1185">Reference proteome</keyword>
<comment type="caution">
    <text evidence="4">The sequence shown here is derived from an EMBL/GenBank/DDBJ whole genome shotgun (WGS) entry which is preliminary data.</text>
</comment>
<gene>
    <name evidence="4" type="primary">ERCC6L2_1</name>
    <name evidence="4" type="ORF">P7K49_000677</name>
</gene>
<keyword evidence="2" id="KW-0347">Helicase</keyword>
<accession>A0ABQ9WCD7</accession>
<dbReference type="PANTHER" id="PTHR45629:SF7">
    <property type="entry name" value="DNA EXCISION REPAIR PROTEIN ERCC-6-RELATED"/>
    <property type="match status" value="1"/>
</dbReference>
<dbReference type="InterPro" id="IPR027417">
    <property type="entry name" value="P-loop_NTPase"/>
</dbReference>
<evidence type="ECO:0000256" key="2">
    <source>
        <dbReference type="ARBA" id="ARBA00022806"/>
    </source>
</evidence>
<protein>
    <submittedName>
        <fullName evidence="4">DNA excision repair protein ERCC-6-like 2</fullName>
    </submittedName>
</protein>
<comment type="similarity">
    <text evidence="1">Belongs to the SNF2/RAD54 helicase family.</text>
</comment>
<reference evidence="4 5" key="1">
    <citation type="submission" date="2023-05" db="EMBL/GenBank/DDBJ databases">
        <title>B98-5 Cell Line De Novo Hybrid Assembly: An Optical Mapping Approach.</title>
        <authorList>
            <person name="Kananen K."/>
            <person name="Auerbach J.A."/>
            <person name="Kautto E."/>
            <person name="Blachly J.S."/>
        </authorList>
    </citation>
    <scope>NUCLEOTIDE SEQUENCE [LARGE SCALE GENOMIC DNA]</scope>
    <source>
        <strain evidence="4">B95-8</strain>
        <tissue evidence="4">Cell line</tissue>
    </source>
</reference>
<feature type="domain" description="SNF2 N-terminal" evidence="3">
    <location>
        <begin position="114"/>
        <end position="296"/>
    </location>
</feature>
<dbReference type="SUPFAM" id="SSF52540">
    <property type="entry name" value="P-loop containing nucleoside triphosphate hydrolases"/>
    <property type="match status" value="1"/>
</dbReference>